<dbReference type="GO" id="GO:0008652">
    <property type="term" value="P:amino acid biosynthetic process"/>
    <property type="evidence" value="ECO:0007669"/>
    <property type="project" value="UniProtKB-KW"/>
</dbReference>
<evidence type="ECO:0000256" key="9">
    <source>
        <dbReference type="ARBA" id="ARBA00023141"/>
    </source>
</evidence>
<evidence type="ECO:0000256" key="6">
    <source>
        <dbReference type="ARBA" id="ARBA00022741"/>
    </source>
</evidence>
<dbReference type="GO" id="GO:0004765">
    <property type="term" value="F:shikimate kinase activity"/>
    <property type="evidence" value="ECO:0007669"/>
    <property type="project" value="UniProtKB-UniRule"/>
</dbReference>
<feature type="binding site" evidence="11">
    <location>
        <position position="60"/>
    </location>
    <ligand>
        <name>substrate</name>
    </ligand>
</feature>
<comment type="function">
    <text evidence="11">Catalyzes the specific phosphorylation of the 3-hydroxyl group of shikimic acid using ATP as a cosubstrate.</text>
</comment>
<dbReference type="InterPro" id="IPR031322">
    <property type="entry name" value="Shikimate/glucono_kinase"/>
</dbReference>
<dbReference type="SUPFAM" id="SSF52540">
    <property type="entry name" value="P-loop containing nucleoside triphosphate hydrolases"/>
    <property type="match status" value="1"/>
</dbReference>
<evidence type="ECO:0000256" key="3">
    <source>
        <dbReference type="ARBA" id="ARBA00012154"/>
    </source>
</evidence>
<accession>A0A5C5V6F2</accession>
<comment type="similarity">
    <text evidence="2 11">Belongs to the shikimate kinase family.</text>
</comment>
<reference evidence="12 13" key="1">
    <citation type="submission" date="2019-02" db="EMBL/GenBank/DDBJ databases">
        <title>Deep-cultivation of Planctomycetes and their phenomic and genomic characterization uncovers novel biology.</title>
        <authorList>
            <person name="Wiegand S."/>
            <person name="Jogler M."/>
            <person name="Boedeker C."/>
            <person name="Pinto D."/>
            <person name="Vollmers J."/>
            <person name="Rivas-Marin E."/>
            <person name="Kohn T."/>
            <person name="Peeters S.H."/>
            <person name="Heuer A."/>
            <person name="Rast P."/>
            <person name="Oberbeckmann S."/>
            <person name="Bunk B."/>
            <person name="Jeske O."/>
            <person name="Meyerdierks A."/>
            <person name="Storesund J.E."/>
            <person name="Kallscheuer N."/>
            <person name="Luecker S."/>
            <person name="Lage O.M."/>
            <person name="Pohl T."/>
            <person name="Merkel B.J."/>
            <person name="Hornburger P."/>
            <person name="Mueller R.-W."/>
            <person name="Bruemmer F."/>
            <person name="Labrenz M."/>
            <person name="Spormann A.M."/>
            <person name="Op Den Camp H."/>
            <person name="Overmann J."/>
            <person name="Amann R."/>
            <person name="Jetten M.S.M."/>
            <person name="Mascher T."/>
            <person name="Medema M.H."/>
            <person name="Devos D.P."/>
            <person name="Kaster A.-K."/>
            <person name="Ovreas L."/>
            <person name="Rohde M."/>
            <person name="Galperin M.Y."/>
            <person name="Jogler C."/>
        </authorList>
    </citation>
    <scope>NUCLEOTIDE SEQUENCE [LARGE SCALE GENOMIC DNA]</scope>
    <source>
        <strain evidence="12 13">KOR34</strain>
    </source>
</reference>
<dbReference type="EC" id="2.7.1.71" evidence="3 11"/>
<feature type="binding site" evidence="11">
    <location>
        <position position="124"/>
    </location>
    <ligand>
        <name>ATP</name>
        <dbReference type="ChEBI" id="CHEBI:30616"/>
    </ligand>
</feature>
<keyword evidence="5 11" id="KW-0808">Transferase</keyword>
<evidence type="ECO:0000256" key="8">
    <source>
        <dbReference type="ARBA" id="ARBA00022840"/>
    </source>
</evidence>
<keyword evidence="6 11" id="KW-0547">Nucleotide-binding</keyword>
<evidence type="ECO:0000256" key="2">
    <source>
        <dbReference type="ARBA" id="ARBA00006997"/>
    </source>
</evidence>
<keyword evidence="7 11" id="KW-0418">Kinase</keyword>
<dbReference type="AlphaFoldDB" id="A0A5C5V6F2"/>
<dbReference type="Gene3D" id="3.40.50.300">
    <property type="entry name" value="P-loop containing nucleotide triphosphate hydrolases"/>
    <property type="match status" value="1"/>
</dbReference>
<dbReference type="InterPro" id="IPR000623">
    <property type="entry name" value="Shikimate_kinase/TSH1"/>
</dbReference>
<dbReference type="GO" id="GO:0005829">
    <property type="term" value="C:cytosol"/>
    <property type="evidence" value="ECO:0007669"/>
    <property type="project" value="TreeGrafter"/>
</dbReference>
<dbReference type="GO" id="GO:0009423">
    <property type="term" value="P:chorismate biosynthetic process"/>
    <property type="evidence" value="ECO:0007669"/>
    <property type="project" value="UniProtKB-UniRule"/>
</dbReference>
<gene>
    <name evidence="12" type="primary">aroL</name>
    <name evidence="11" type="synonym">aroK</name>
    <name evidence="12" type="ORF">KOR34_35130</name>
</gene>
<keyword evidence="4 11" id="KW-0028">Amino-acid biosynthesis</keyword>
<comment type="cofactor">
    <cofactor evidence="11">
        <name>Mg(2+)</name>
        <dbReference type="ChEBI" id="CHEBI:18420"/>
    </cofactor>
    <text evidence="11">Binds 1 Mg(2+) ion per subunit.</text>
</comment>
<dbReference type="PROSITE" id="PS01128">
    <property type="entry name" value="SHIKIMATE_KINASE"/>
    <property type="match status" value="1"/>
</dbReference>
<comment type="caution">
    <text evidence="11">Lacks conserved residue(s) required for the propagation of feature annotation.</text>
</comment>
<evidence type="ECO:0000256" key="5">
    <source>
        <dbReference type="ARBA" id="ARBA00022679"/>
    </source>
</evidence>
<dbReference type="RefSeq" id="WP_146566505.1">
    <property type="nucleotide sequence ID" value="NZ_SIHJ01000002.1"/>
</dbReference>
<dbReference type="GO" id="GO:0005524">
    <property type="term" value="F:ATP binding"/>
    <property type="evidence" value="ECO:0007669"/>
    <property type="project" value="UniProtKB-UniRule"/>
</dbReference>
<keyword evidence="8 11" id="KW-0067">ATP-binding</keyword>
<dbReference type="InterPro" id="IPR023000">
    <property type="entry name" value="Shikimate_kinase_CS"/>
</dbReference>
<feature type="binding site" evidence="11">
    <location>
        <position position="143"/>
    </location>
    <ligand>
        <name>substrate</name>
    </ligand>
</feature>
<dbReference type="PANTHER" id="PTHR21087:SF16">
    <property type="entry name" value="SHIKIMATE KINASE 1, CHLOROPLASTIC"/>
    <property type="match status" value="1"/>
</dbReference>
<evidence type="ECO:0000256" key="1">
    <source>
        <dbReference type="ARBA" id="ARBA00004842"/>
    </source>
</evidence>
<organism evidence="12 13">
    <name type="scientific">Posidoniimonas corsicana</name>
    <dbReference type="NCBI Taxonomy" id="1938618"/>
    <lineage>
        <taxon>Bacteria</taxon>
        <taxon>Pseudomonadati</taxon>
        <taxon>Planctomycetota</taxon>
        <taxon>Planctomycetia</taxon>
        <taxon>Pirellulales</taxon>
        <taxon>Lacipirellulaceae</taxon>
        <taxon>Posidoniimonas</taxon>
    </lineage>
</organism>
<name>A0A5C5V6F2_9BACT</name>
<comment type="subcellular location">
    <subcellularLocation>
        <location evidence="11">Cytoplasm</location>
    </subcellularLocation>
</comment>
<feature type="binding site" evidence="11">
    <location>
        <begin position="14"/>
        <end position="19"/>
    </location>
    <ligand>
        <name>ATP</name>
        <dbReference type="ChEBI" id="CHEBI:30616"/>
    </ligand>
</feature>
<proteinExistence type="inferred from homology"/>
<keyword evidence="13" id="KW-1185">Reference proteome</keyword>
<keyword evidence="11" id="KW-0479">Metal-binding</keyword>
<dbReference type="OrthoDB" id="9800332at2"/>
<dbReference type="HAMAP" id="MF_00109">
    <property type="entry name" value="Shikimate_kinase"/>
    <property type="match status" value="1"/>
</dbReference>
<keyword evidence="9 11" id="KW-0057">Aromatic amino acid biosynthesis</keyword>
<dbReference type="UniPathway" id="UPA00053">
    <property type="reaction ID" value="UER00088"/>
</dbReference>
<comment type="catalytic activity">
    <reaction evidence="10 11">
        <text>shikimate + ATP = 3-phosphoshikimate + ADP + H(+)</text>
        <dbReference type="Rhea" id="RHEA:13121"/>
        <dbReference type="ChEBI" id="CHEBI:15378"/>
        <dbReference type="ChEBI" id="CHEBI:30616"/>
        <dbReference type="ChEBI" id="CHEBI:36208"/>
        <dbReference type="ChEBI" id="CHEBI:145989"/>
        <dbReference type="ChEBI" id="CHEBI:456216"/>
        <dbReference type="EC" id="2.7.1.71"/>
    </reaction>
</comment>
<evidence type="ECO:0000256" key="11">
    <source>
        <dbReference type="HAMAP-Rule" id="MF_00109"/>
    </source>
</evidence>
<evidence type="ECO:0000313" key="12">
    <source>
        <dbReference type="EMBL" id="TWT33680.1"/>
    </source>
</evidence>
<dbReference type="EMBL" id="SIHJ01000002">
    <property type="protein sequence ID" value="TWT33680.1"/>
    <property type="molecule type" value="Genomic_DNA"/>
</dbReference>
<feature type="binding site" evidence="11">
    <location>
        <position position="18"/>
    </location>
    <ligand>
        <name>Mg(2+)</name>
        <dbReference type="ChEBI" id="CHEBI:18420"/>
    </ligand>
</feature>
<comment type="caution">
    <text evidence="12">The sequence shown here is derived from an EMBL/GenBank/DDBJ whole genome shotgun (WGS) entry which is preliminary data.</text>
</comment>
<sequence>MTLPQRLFLIGYRGAGKSTVARLVAERLGWSWVDADDELEREAGRSIAQIFAESGEPAFRDLEEQVVARLCDAERTVVALGGGAVLREATRQRLAAAGPVAWLTAPADVLAARLAGDASTGDRRPSLTGAGVTQEIEQVLAARTPIYQACATFTVDVAAAAPEEVARQLAERLAAGP</sequence>
<dbReference type="PANTHER" id="PTHR21087">
    <property type="entry name" value="SHIKIMATE KINASE"/>
    <property type="match status" value="1"/>
</dbReference>
<dbReference type="CDD" id="cd00464">
    <property type="entry name" value="SK"/>
    <property type="match status" value="1"/>
</dbReference>
<dbReference type="GO" id="GO:0009073">
    <property type="term" value="P:aromatic amino acid family biosynthetic process"/>
    <property type="evidence" value="ECO:0007669"/>
    <property type="project" value="UniProtKB-KW"/>
</dbReference>
<dbReference type="InterPro" id="IPR027417">
    <property type="entry name" value="P-loop_NTPase"/>
</dbReference>
<evidence type="ECO:0000313" key="13">
    <source>
        <dbReference type="Proteomes" id="UP000316714"/>
    </source>
</evidence>
<keyword evidence="11" id="KW-0963">Cytoplasm</keyword>
<evidence type="ECO:0000256" key="7">
    <source>
        <dbReference type="ARBA" id="ARBA00022777"/>
    </source>
</evidence>
<dbReference type="PRINTS" id="PR01100">
    <property type="entry name" value="SHIKIMTKNASE"/>
</dbReference>
<comment type="subunit">
    <text evidence="11">Monomer.</text>
</comment>
<keyword evidence="11" id="KW-0460">Magnesium</keyword>
<dbReference type="Pfam" id="PF01202">
    <property type="entry name" value="SKI"/>
    <property type="match status" value="1"/>
</dbReference>
<feature type="binding site" evidence="11">
    <location>
        <position position="36"/>
    </location>
    <ligand>
        <name>substrate</name>
    </ligand>
</feature>
<dbReference type="GO" id="GO:0000287">
    <property type="term" value="F:magnesium ion binding"/>
    <property type="evidence" value="ECO:0007669"/>
    <property type="project" value="UniProtKB-UniRule"/>
</dbReference>
<dbReference type="Proteomes" id="UP000316714">
    <property type="component" value="Unassembled WGS sequence"/>
</dbReference>
<comment type="pathway">
    <text evidence="1 11">Metabolic intermediate biosynthesis; chorismate biosynthesis; chorismate from D-erythrose 4-phosphate and phosphoenolpyruvate: step 5/7.</text>
</comment>
<evidence type="ECO:0000256" key="4">
    <source>
        <dbReference type="ARBA" id="ARBA00022605"/>
    </source>
</evidence>
<evidence type="ECO:0000256" key="10">
    <source>
        <dbReference type="ARBA" id="ARBA00048567"/>
    </source>
</evidence>
<protein>
    <recommendedName>
        <fullName evidence="3 11">Shikimate kinase</fullName>
        <shortName evidence="11">SK</shortName>
        <ecNumber evidence="3 11">2.7.1.71</ecNumber>
    </recommendedName>
</protein>
<feature type="binding site" evidence="11">
    <location>
        <position position="82"/>
    </location>
    <ligand>
        <name>substrate</name>
    </ligand>
</feature>